<evidence type="ECO:0000256" key="5">
    <source>
        <dbReference type="SAM" id="MobiDB-lite"/>
    </source>
</evidence>
<evidence type="ECO:0000256" key="4">
    <source>
        <dbReference type="ARBA" id="ARBA00022840"/>
    </source>
</evidence>
<comment type="caution">
    <text evidence="7">The sequence shown here is derived from an EMBL/GenBank/DDBJ whole genome shotgun (WGS) entry which is preliminary data.</text>
</comment>
<accession>A0AAV5A3D2</accession>
<evidence type="ECO:0000256" key="3">
    <source>
        <dbReference type="ARBA" id="ARBA00022806"/>
    </source>
</evidence>
<dbReference type="PANTHER" id="PTHR44533:SF4">
    <property type="entry name" value="DEAD_H RNA HELICASE, PUTATIVE-RELATED"/>
    <property type="match status" value="1"/>
</dbReference>
<dbReference type="InterPro" id="IPR059032">
    <property type="entry name" value="WHD_DDX60"/>
</dbReference>
<dbReference type="SMART" id="SM00487">
    <property type="entry name" value="DEXDc"/>
    <property type="match status" value="1"/>
</dbReference>
<dbReference type="GO" id="GO:0005737">
    <property type="term" value="C:cytoplasm"/>
    <property type="evidence" value="ECO:0007669"/>
    <property type="project" value="TreeGrafter"/>
</dbReference>
<dbReference type="PROSITE" id="PS51192">
    <property type="entry name" value="HELICASE_ATP_BIND_1"/>
    <property type="match status" value="1"/>
</dbReference>
<gene>
    <name evidence="7" type="ORF">Clacol_002190</name>
</gene>
<proteinExistence type="predicted"/>
<name>A0AAV5A3D2_9AGAM</name>
<dbReference type="Pfam" id="PF00270">
    <property type="entry name" value="DEAD"/>
    <property type="match status" value="1"/>
</dbReference>
<dbReference type="PANTHER" id="PTHR44533">
    <property type="entry name" value="DEAD/H RNA HELICASE, PUTATIVE-RELATED"/>
    <property type="match status" value="1"/>
</dbReference>
<keyword evidence="4" id="KW-0067">ATP-binding</keyword>
<dbReference type="Pfam" id="PF23002">
    <property type="entry name" value="PIN-like_DDX60"/>
    <property type="match status" value="1"/>
</dbReference>
<feature type="domain" description="Helicase ATP-binding" evidence="6">
    <location>
        <begin position="774"/>
        <end position="941"/>
    </location>
</feature>
<dbReference type="InterPro" id="IPR001650">
    <property type="entry name" value="Helicase_C-like"/>
</dbReference>
<dbReference type="SUPFAM" id="SSF52540">
    <property type="entry name" value="P-loop containing nucleoside triphosphate hydrolases"/>
    <property type="match status" value="1"/>
</dbReference>
<dbReference type="GO" id="GO:0005524">
    <property type="term" value="F:ATP binding"/>
    <property type="evidence" value="ECO:0007669"/>
    <property type="project" value="UniProtKB-KW"/>
</dbReference>
<dbReference type="InterPro" id="IPR027417">
    <property type="entry name" value="P-loop_NTPase"/>
</dbReference>
<evidence type="ECO:0000256" key="2">
    <source>
        <dbReference type="ARBA" id="ARBA00022801"/>
    </source>
</evidence>
<dbReference type="SMART" id="SM00490">
    <property type="entry name" value="HELICc"/>
    <property type="match status" value="1"/>
</dbReference>
<keyword evidence="1" id="KW-0547">Nucleotide-binding</keyword>
<dbReference type="InterPro" id="IPR055124">
    <property type="entry name" value="PIN-like_DDX60"/>
</dbReference>
<dbReference type="InterPro" id="IPR014001">
    <property type="entry name" value="Helicase_ATP-bd"/>
</dbReference>
<dbReference type="GO" id="GO:0004386">
    <property type="term" value="F:helicase activity"/>
    <property type="evidence" value="ECO:0007669"/>
    <property type="project" value="UniProtKB-KW"/>
</dbReference>
<protein>
    <recommendedName>
        <fullName evidence="6">Helicase ATP-binding domain-containing protein</fullName>
    </recommendedName>
</protein>
<evidence type="ECO:0000313" key="7">
    <source>
        <dbReference type="EMBL" id="GJJ07983.1"/>
    </source>
</evidence>
<keyword evidence="3" id="KW-0347">Helicase</keyword>
<evidence type="ECO:0000259" key="6">
    <source>
        <dbReference type="PROSITE" id="PS51192"/>
    </source>
</evidence>
<dbReference type="Pfam" id="PF26076">
    <property type="entry name" value="WHD_DDX60"/>
    <property type="match status" value="1"/>
</dbReference>
<evidence type="ECO:0000256" key="1">
    <source>
        <dbReference type="ARBA" id="ARBA00022741"/>
    </source>
</evidence>
<dbReference type="InterPro" id="IPR011545">
    <property type="entry name" value="DEAD/DEAH_box_helicase_dom"/>
</dbReference>
<keyword evidence="8" id="KW-1185">Reference proteome</keyword>
<feature type="compositionally biased region" description="Acidic residues" evidence="5">
    <location>
        <begin position="1711"/>
        <end position="1723"/>
    </location>
</feature>
<dbReference type="GO" id="GO:0016787">
    <property type="term" value="F:hydrolase activity"/>
    <property type="evidence" value="ECO:0007669"/>
    <property type="project" value="UniProtKB-KW"/>
</dbReference>
<feature type="region of interest" description="Disordered" evidence="5">
    <location>
        <begin position="1694"/>
        <end position="1736"/>
    </location>
</feature>
<reference evidence="7" key="1">
    <citation type="submission" date="2021-10" db="EMBL/GenBank/DDBJ databases">
        <title>De novo Genome Assembly of Clathrus columnatus (Basidiomycota, Fungi) Using Illumina and Nanopore Sequence Data.</title>
        <authorList>
            <person name="Ogiso-Tanaka E."/>
            <person name="Itagaki H."/>
            <person name="Hosoya T."/>
            <person name="Hosaka K."/>
        </authorList>
    </citation>
    <scope>NUCLEOTIDE SEQUENCE</scope>
    <source>
        <strain evidence="7">MO-923</strain>
    </source>
</reference>
<keyword evidence="2" id="KW-0378">Hydrolase</keyword>
<organism evidence="7 8">
    <name type="scientific">Clathrus columnatus</name>
    <dbReference type="NCBI Taxonomy" id="1419009"/>
    <lineage>
        <taxon>Eukaryota</taxon>
        <taxon>Fungi</taxon>
        <taxon>Dikarya</taxon>
        <taxon>Basidiomycota</taxon>
        <taxon>Agaricomycotina</taxon>
        <taxon>Agaricomycetes</taxon>
        <taxon>Phallomycetidae</taxon>
        <taxon>Phallales</taxon>
        <taxon>Clathraceae</taxon>
        <taxon>Clathrus</taxon>
    </lineage>
</organism>
<dbReference type="EMBL" id="BPWL01000002">
    <property type="protein sequence ID" value="GJJ07983.1"/>
    <property type="molecule type" value="Genomic_DNA"/>
</dbReference>
<dbReference type="Proteomes" id="UP001050691">
    <property type="component" value="Unassembled WGS sequence"/>
</dbReference>
<dbReference type="Gene3D" id="3.40.50.300">
    <property type="entry name" value="P-loop containing nucleotide triphosphate hydrolases"/>
    <property type="match status" value="2"/>
</dbReference>
<dbReference type="InterPro" id="IPR052431">
    <property type="entry name" value="SKI2_subfamily_helicases"/>
</dbReference>
<dbReference type="FunFam" id="3.40.50.300:FF:001039">
    <property type="entry name" value="ATP-dependent RNA helicase DDX60"/>
    <property type="match status" value="1"/>
</dbReference>
<dbReference type="GO" id="GO:0003676">
    <property type="term" value="F:nucleic acid binding"/>
    <property type="evidence" value="ECO:0007669"/>
    <property type="project" value="InterPro"/>
</dbReference>
<sequence length="1761" mass="200332">MDDLVSQSSYTSAKDALKTLDDTWFLPVTSSARWMDLIGDYAGKELFVIDGDALFQIVLDDQLLALGRDGDPSFQMLHAYYNLERILLQFKQRSAEFEIVFWEVNRLSTLHAGASQYKVTSRALARSLLLKHLLHLEELDLGLSISVFSDLDDPRWLDYRNDKKPMFIMTNDGGIVDKHVSDAVQETTAKRILVQRIFFFRILYSGIPIALLKGAEYRDSKVLTFIYEHRRRGIVLNRDYRLLSATAVEALEFLYMSVENLHRRPNLVHSESLPNAEQLLIQISSDMLKQAKITATSDITRPLAELQYLFIAFSLILPHLSVQDRARILDGINPQLLDILLSTFLPRLFMTASVFLNSHPSTQFKIDFDGRIFCSFLNYLTLHPQDGLLTLIGFDNHNKLAEIWNSLGSPEIDLSSFAEQYPPVISPAPLKHETFNQKEFTLLPFDNPVFQEHLGSLDLPVELIHYETNGNHSLSTSAFNGKEVLYEDIHHWHNKKTILPKRLGGSDSKENEWLRQKRNRQEQRFMARLQSHAATLLGRNLEVIVIPPVKKLKMVKERPTGPTYNKKEKAPKLSSADKMRQKIAASKAASVVNDALEWWKEQLKTPPKTPKELDRLFRNKKAEDEHVKLEMRMYRLHLEFLSWIDEPNADSDTVREKYTVAIMRQVKEICEGQYMTPKLSKSLKSVLKTLGLDRYSNTLLDKFQCNPNAAPPNFKFKKLLSSDDSIVYGYMGITESPIRWQLRLFGEYFDRSMDSAPDPRVPTFIPDAWQRQVLDSIDANNSLLVVAPTSAGKTFISFYAMEKVLRRSDDGILVYIAPTKALVTQVAAEINARFKKDVPEGHVWAIHTRDHRIHDSSKCQILVTVPDVLTILLLSPPLARIWVPRIKWIILDEIHSIGQDGGAIWEQIILLAPAPIIGLSATIGSPEKFNSWLESVQTVHGYKHQFIYYPHRYSHLRKFYYDLSEESATDTDTTALTNFKGFSKHQDTGLTRFLHPISLLSFGPQVLPDDLALEARDTLTLYDSLAKLTPSLEGLEALSPDVYFQSNPTILRQKDVLGYERELKNYVKRLLSVPNVHDPSSPISRVIRDLEDPKIACLDAEQRLERLNPPPLQALHGKLPSFLADLHKQDKLPAILFNFDRSECEMMARTLLKTLREGEKSWRETDERWQNKIKAWEAWKIKEEKRLSVRSKGVNLKAEREEEQHLGSEQSWERWFNPNDPSPDFSFANTHKEFTLSMLDENIQSEGLVRFGKVPLWALSALRRGIGIHHAGMNKGYRSLVETSGFLRVIIATGTLALGINAPAKTSVFCGDSPFLTALMYRQCAGRAGRRGYDLLGNVYFYGISFDRVQRLVLSKLPPLGGSFPMTLTFTLRLFNLLEGSHYSDFAKQAIQSIMSLPHISFISDLGKEQLLHHLRFSIEYLRRGCLINDKGRPMNLFAIGAHLYYTEPSNFALITLIQNGVLHEIARKPLAEAKKEFILLMSHLFGRRYLSKAFINQDSRREFIKKSPSVVVLPDLPQHVYNLLNKQNGRTLDIFTGYASIYSTRHADELGCDTRLPLSNINFASSQTFDTPFTYHLRETGINVSVRSSFVATSGLDDQFRSVTELIATARSGLHLNEQTVPSFTPITSTSAGSSEHCLNAYLFDFYIHGQQNALIDANGIRRGDLWHLLEDFTLTLKTVQLALGQLLNRSKSAESADGFEDPQLSVDPAEVEDSDTDEGDGEGPNSKPTCISNESDRAVYEMVSEATAEFDANFKKMWA</sequence>
<evidence type="ECO:0000313" key="8">
    <source>
        <dbReference type="Proteomes" id="UP001050691"/>
    </source>
</evidence>